<dbReference type="AlphaFoldDB" id="A0A183T0B2"/>
<evidence type="ECO:0000313" key="3">
    <source>
        <dbReference type="WBParaSite" id="SSLN_0001027601-mRNA-1"/>
    </source>
</evidence>
<accession>A0A183T0B2</accession>
<dbReference type="OrthoDB" id="410404at2759"/>
<reference evidence="1 2" key="2">
    <citation type="submission" date="2018-11" db="EMBL/GenBank/DDBJ databases">
        <authorList>
            <consortium name="Pathogen Informatics"/>
        </authorList>
    </citation>
    <scope>NUCLEOTIDE SEQUENCE [LARGE SCALE GENOMIC DNA]</scope>
    <source>
        <strain evidence="1 2">NST_G2</strain>
    </source>
</reference>
<sequence>MDDRRLPKRRFYGDFATGARRQGGHKLRYKDTLKKSLKQLQINPVTYSYALTPGINSIIPTIIQTTSLYSSPVTHTTATTTAFAFTTTTTTVSDGESLLNCPQCDRTFTSRICPLNLQLTVPIPPFHVYGKKTGDLKPCAMIVHTFTWAELMDKSRT</sequence>
<name>A0A183T0B2_SCHSO</name>
<dbReference type="WBParaSite" id="SSLN_0001027601-mRNA-1">
    <property type="protein sequence ID" value="SSLN_0001027601-mRNA-1"/>
    <property type="gene ID" value="SSLN_0001027601"/>
</dbReference>
<reference evidence="3" key="1">
    <citation type="submission" date="2016-06" db="UniProtKB">
        <authorList>
            <consortium name="WormBaseParasite"/>
        </authorList>
    </citation>
    <scope>IDENTIFICATION</scope>
</reference>
<dbReference type="EMBL" id="UYSU01035537">
    <property type="protein sequence ID" value="VDL96298.1"/>
    <property type="molecule type" value="Genomic_DNA"/>
</dbReference>
<dbReference type="Proteomes" id="UP000275846">
    <property type="component" value="Unassembled WGS sequence"/>
</dbReference>
<keyword evidence="2" id="KW-1185">Reference proteome</keyword>
<evidence type="ECO:0000313" key="1">
    <source>
        <dbReference type="EMBL" id="VDL96298.1"/>
    </source>
</evidence>
<organism evidence="3">
    <name type="scientific">Schistocephalus solidus</name>
    <name type="common">Tapeworm</name>
    <dbReference type="NCBI Taxonomy" id="70667"/>
    <lineage>
        <taxon>Eukaryota</taxon>
        <taxon>Metazoa</taxon>
        <taxon>Spiralia</taxon>
        <taxon>Lophotrochozoa</taxon>
        <taxon>Platyhelminthes</taxon>
        <taxon>Cestoda</taxon>
        <taxon>Eucestoda</taxon>
        <taxon>Diphyllobothriidea</taxon>
        <taxon>Diphyllobothriidae</taxon>
        <taxon>Schistocephalus</taxon>
    </lineage>
</organism>
<evidence type="ECO:0000313" key="2">
    <source>
        <dbReference type="Proteomes" id="UP000275846"/>
    </source>
</evidence>
<protein>
    <submittedName>
        <fullName evidence="1 3">Uncharacterized protein</fullName>
    </submittedName>
</protein>
<gene>
    <name evidence="1" type="ORF">SSLN_LOCUS9913</name>
</gene>
<proteinExistence type="predicted"/>